<keyword evidence="1" id="KW-0732">Signal</keyword>
<dbReference type="Gene3D" id="2.60.120.260">
    <property type="entry name" value="Galactose-binding domain-like"/>
    <property type="match status" value="1"/>
</dbReference>
<evidence type="ECO:0000256" key="5">
    <source>
        <dbReference type="SAM" id="MobiDB-lite"/>
    </source>
</evidence>
<dbReference type="InterPro" id="IPR001304">
    <property type="entry name" value="C-type_lectin-like"/>
</dbReference>
<dbReference type="PANTHER" id="PTHR45656:SF4">
    <property type="entry name" value="PROTEIN CBR-CLEC-78"/>
    <property type="match status" value="1"/>
</dbReference>
<evidence type="ECO:0000256" key="4">
    <source>
        <dbReference type="PROSITE-ProRule" id="PRU00302"/>
    </source>
</evidence>
<protein>
    <submittedName>
        <fullName evidence="9">Sushi domain-containing protein</fullName>
    </submittedName>
</protein>
<feature type="disulfide bond" evidence="4">
    <location>
        <begin position="511"/>
        <end position="538"/>
    </location>
</feature>
<dbReference type="SUPFAM" id="SSF56436">
    <property type="entry name" value="C-type lectin-like"/>
    <property type="match status" value="1"/>
</dbReference>
<dbReference type="SMART" id="SM00032">
    <property type="entry name" value="CCP"/>
    <property type="match status" value="4"/>
</dbReference>
<dbReference type="InterPro" id="IPR051277">
    <property type="entry name" value="SEZ6_CSMD_C4BPB_Regulators"/>
</dbReference>
<dbReference type="Proteomes" id="UP000036681">
    <property type="component" value="Unplaced"/>
</dbReference>
<evidence type="ECO:0000259" key="6">
    <source>
        <dbReference type="PROSITE" id="PS50041"/>
    </source>
</evidence>
<dbReference type="InterPro" id="IPR000436">
    <property type="entry name" value="Sushi_SCR_CCP_dom"/>
</dbReference>
<sequence length="721" mass="79440">MFVKHFEVKDHEDTGKEAGDVSLAAECLQPDVPENGHVIFESMPPYQPGVHARYTCAADFERFGDEERVCLENGTWSSTVPICALNVAQNKLAQMSSGDGAKNALDESARCALNEPESQNSWFTISLLETYSISAISLRVGKLSSSILSIELISDGGTNACNIPDSLNATHFDNQSLTVICNAENVTTVKVTFSARLHLCHFAVYSTQAVSWWQCGQGSMQRVGVYGGRCFSASHLEKLDWSGAQARCNQLGGTLPIQLSRNASVALRLMLASLRLQRSFYWLGITNSGPNWRWANNELVKTDEEVNITLVLHKPAKQIIEATRMKFLHAYWSGLMLYKRTMRNLLQSLWPKEQAGSGCPKLCTSPGVGEFGTVIFSSQSYAVGSACYYSCEPGYKLVGNARRNCLPTGRWSHSIPQCQPIDCGPLEEWPEGAVILLNRSTTFRSIAEYRCGRGTYLSKLSPTHRFCGSDSLWSTPVPFCSLVECGKPQNVTNGNVYCSSTTFNSTATYVCDPKFRLIGAYRVYCNESGHWHPTAPICYDEEAIRAISDSSSVSTTAIAVTTLSVLVALALAVRIVVHCCVSSPLSLESFVEHKCTSPRPLVYAAPSQVNDSHIYYASTGAATTEIELPSQLVRVQHLPNGNVHVTLPNLRPMTRCPLPLSMRPEQLNIEELEMRSAHPLSNSPTPSQLLYSFDDEPFYDLPPDDDSLYEEVRQTHANTGT</sequence>
<evidence type="ECO:0000259" key="7">
    <source>
        <dbReference type="PROSITE" id="PS50923"/>
    </source>
</evidence>
<dbReference type="CDD" id="cd00037">
    <property type="entry name" value="CLECT"/>
    <property type="match status" value="1"/>
</dbReference>
<proteinExistence type="predicted"/>
<feature type="domain" description="Sushi" evidence="7">
    <location>
        <begin position="483"/>
        <end position="540"/>
    </location>
</feature>
<evidence type="ECO:0000256" key="3">
    <source>
        <dbReference type="ARBA" id="ARBA00023157"/>
    </source>
</evidence>
<feature type="region of interest" description="Disordered" evidence="5">
    <location>
        <begin position="677"/>
        <end position="706"/>
    </location>
</feature>
<dbReference type="CDD" id="cd00033">
    <property type="entry name" value="CCP"/>
    <property type="match status" value="4"/>
</dbReference>
<feature type="compositionally biased region" description="Acidic residues" evidence="5">
    <location>
        <begin position="693"/>
        <end position="706"/>
    </location>
</feature>
<feature type="disulfide bond" evidence="4">
    <location>
        <begin position="391"/>
        <end position="418"/>
    </location>
</feature>
<feature type="disulfide bond" evidence="4">
    <location>
        <begin position="27"/>
        <end position="70"/>
    </location>
</feature>
<feature type="domain" description="Sushi" evidence="7">
    <location>
        <begin position="361"/>
        <end position="420"/>
    </location>
</feature>
<feature type="domain" description="Sushi" evidence="7">
    <location>
        <begin position="25"/>
        <end position="85"/>
    </location>
</feature>
<evidence type="ECO:0000256" key="1">
    <source>
        <dbReference type="ARBA" id="ARBA00022729"/>
    </source>
</evidence>
<feature type="domain" description="C-type lectin" evidence="6">
    <location>
        <begin position="226"/>
        <end position="333"/>
    </location>
</feature>
<reference evidence="9" key="1">
    <citation type="submission" date="2023-03" db="UniProtKB">
        <authorList>
            <consortium name="WormBaseParasite"/>
        </authorList>
    </citation>
    <scope>IDENTIFICATION</scope>
</reference>
<dbReference type="Pfam" id="PF00059">
    <property type="entry name" value="Lectin_C"/>
    <property type="match status" value="1"/>
</dbReference>
<keyword evidence="2" id="KW-0677">Repeat</keyword>
<evidence type="ECO:0000313" key="9">
    <source>
        <dbReference type="WBParaSite" id="ALUE_0000335001-mRNA-1"/>
    </source>
</evidence>
<dbReference type="PROSITE" id="PS50923">
    <property type="entry name" value="SUSHI"/>
    <property type="match status" value="4"/>
</dbReference>
<dbReference type="Gene3D" id="3.10.100.10">
    <property type="entry name" value="Mannose-Binding Protein A, subunit A"/>
    <property type="match status" value="1"/>
</dbReference>
<dbReference type="SUPFAM" id="SSF57535">
    <property type="entry name" value="Complement control module/SCR domain"/>
    <property type="match status" value="4"/>
</dbReference>
<dbReference type="SUPFAM" id="SSF49785">
    <property type="entry name" value="Galactose-binding domain-like"/>
    <property type="match status" value="1"/>
</dbReference>
<dbReference type="InterPro" id="IPR035976">
    <property type="entry name" value="Sushi/SCR/CCP_sf"/>
</dbReference>
<dbReference type="InterPro" id="IPR016186">
    <property type="entry name" value="C-type_lectin-like/link_sf"/>
</dbReference>
<organism evidence="8 9">
    <name type="scientific">Ascaris lumbricoides</name>
    <name type="common">Giant roundworm</name>
    <dbReference type="NCBI Taxonomy" id="6252"/>
    <lineage>
        <taxon>Eukaryota</taxon>
        <taxon>Metazoa</taxon>
        <taxon>Ecdysozoa</taxon>
        <taxon>Nematoda</taxon>
        <taxon>Chromadorea</taxon>
        <taxon>Rhabditida</taxon>
        <taxon>Spirurina</taxon>
        <taxon>Ascaridomorpha</taxon>
        <taxon>Ascaridoidea</taxon>
        <taxon>Ascarididae</taxon>
        <taxon>Ascaris</taxon>
    </lineage>
</organism>
<dbReference type="Gene3D" id="2.10.70.10">
    <property type="entry name" value="Complement Module, domain 1"/>
    <property type="match status" value="4"/>
</dbReference>
<feature type="disulfide bond" evidence="4">
    <location>
        <begin position="56"/>
        <end position="83"/>
    </location>
</feature>
<dbReference type="AlphaFoldDB" id="A0A9J2P0M2"/>
<comment type="caution">
    <text evidence="4">Lacks conserved residue(s) required for the propagation of feature annotation.</text>
</comment>
<dbReference type="InterPro" id="IPR008979">
    <property type="entry name" value="Galactose-bd-like_sf"/>
</dbReference>
<accession>A0A9J2P0M2</accession>
<dbReference type="Pfam" id="PF00084">
    <property type="entry name" value="Sushi"/>
    <property type="match status" value="4"/>
</dbReference>
<dbReference type="InterPro" id="IPR016187">
    <property type="entry name" value="CTDL_fold"/>
</dbReference>
<keyword evidence="8" id="KW-1185">Reference proteome</keyword>
<name>A0A9J2P0M2_ASCLU</name>
<keyword evidence="3 4" id="KW-1015">Disulfide bond</keyword>
<feature type="domain" description="Sushi" evidence="7">
    <location>
        <begin position="421"/>
        <end position="482"/>
    </location>
</feature>
<dbReference type="PANTHER" id="PTHR45656">
    <property type="entry name" value="PROTEIN CBR-CLEC-78"/>
    <property type="match status" value="1"/>
</dbReference>
<keyword evidence="4" id="KW-0768">Sushi</keyword>
<evidence type="ECO:0000256" key="2">
    <source>
        <dbReference type="ARBA" id="ARBA00022737"/>
    </source>
</evidence>
<feature type="compositionally biased region" description="Polar residues" evidence="5">
    <location>
        <begin position="679"/>
        <end position="690"/>
    </location>
</feature>
<dbReference type="PROSITE" id="PS50041">
    <property type="entry name" value="C_TYPE_LECTIN_2"/>
    <property type="match status" value="1"/>
</dbReference>
<dbReference type="WBParaSite" id="ALUE_0000335001-mRNA-1">
    <property type="protein sequence ID" value="ALUE_0000335001-mRNA-1"/>
    <property type="gene ID" value="ALUE_0000335001"/>
</dbReference>
<evidence type="ECO:0000313" key="8">
    <source>
        <dbReference type="Proteomes" id="UP000036681"/>
    </source>
</evidence>